<feature type="signal peptide" evidence="3">
    <location>
        <begin position="1"/>
        <end position="22"/>
    </location>
</feature>
<dbReference type="EMBL" id="JBFCZG010000010">
    <property type="protein sequence ID" value="KAL3417977.1"/>
    <property type="molecule type" value="Genomic_DNA"/>
</dbReference>
<evidence type="ECO:0000259" key="5">
    <source>
        <dbReference type="Pfam" id="PF05199"/>
    </source>
</evidence>
<evidence type="ECO:0000259" key="4">
    <source>
        <dbReference type="Pfam" id="PF00732"/>
    </source>
</evidence>
<dbReference type="Gene3D" id="3.50.50.60">
    <property type="entry name" value="FAD/NAD(P)-binding domain"/>
    <property type="match status" value="1"/>
</dbReference>
<dbReference type="Gene3D" id="3.30.560.10">
    <property type="entry name" value="Glucose Oxidase, domain 3"/>
    <property type="match status" value="1"/>
</dbReference>
<evidence type="ECO:0000256" key="1">
    <source>
        <dbReference type="ARBA" id="ARBA00010790"/>
    </source>
</evidence>
<dbReference type="PIRSF" id="PIRSF000137">
    <property type="entry name" value="Alcohol_oxidase"/>
    <property type="match status" value="1"/>
</dbReference>
<evidence type="ECO:0000313" key="6">
    <source>
        <dbReference type="EMBL" id="KAL3417977.1"/>
    </source>
</evidence>
<sequence>MLKKLLGLGGLELALLVSTVQALPVPVLSTSFGLPGDDATFDYVVVGGGNAGLTVATRLVQQGVGTVAIIEAGSFYELTNGNVSTIPAIGAQFSGKNEDDWQPLVDWGYDTTPQAGANGNPIHFARGKTLGGCSARNYMVYHRATVGAYDRWADQVGDDSFAFDSFINFYKKSINFTEPNMGARLANSTPHYTIEDIGDGVGPLSLTYSNSITPFSTQAVEGFAEIGLPEVNGHLSGSLFGTSYALSTINAQTMNRDTSETSFLREGLQDPALTVYLQAQAKRVLFDENKKATGVEVDTEGFTYTLSARKEVILSTGVIGTPQLLMLSGVGPSETLTPLDIPIVADRPGVGQGMVDHIFSGIGYRVDSATLSTIDRPEGKLEQGILYNTNGTGMYANTNTEVLAFEKIPERLRANWTAEVNATLAALPDDWPEIEYISIPSLLTDMADSRAGSPPDGFQYATLSFAMIAPMSRGGVTINSSDFHVHPLINPNYFTAESDVAIAVAGFKRAREFFASDAIAPHLVGEEYYPGASVQTDEEIAEFIRGAFNGMWHGTSTAAMGKVDNPLTVVDSQARVLGVEGLRVVDASAFPFLPPGHPMSTVYAFAEKIACDISQNC</sequence>
<name>A0ABR4P3S9_9HELO</name>
<dbReference type="Proteomes" id="UP001629113">
    <property type="component" value="Unassembled WGS sequence"/>
</dbReference>
<comment type="caution">
    <text evidence="6">The sequence shown here is derived from an EMBL/GenBank/DDBJ whole genome shotgun (WGS) entry which is preliminary data.</text>
</comment>
<proteinExistence type="inferred from homology"/>
<gene>
    <name evidence="6" type="ORF">PVAG01_10987</name>
</gene>
<keyword evidence="3" id="KW-0732">Signal</keyword>
<dbReference type="InterPro" id="IPR036188">
    <property type="entry name" value="FAD/NAD-bd_sf"/>
</dbReference>
<evidence type="ECO:0000256" key="2">
    <source>
        <dbReference type="ARBA" id="ARBA00023180"/>
    </source>
</evidence>
<keyword evidence="2" id="KW-0325">Glycoprotein</keyword>
<dbReference type="Pfam" id="PF05199">
    <property type="entry name" value="GMC_oxred_C"/>
    <property type="match status" value="1"/>
</dbReference>
<feature type="domain" description="Glucose-methanol-choline oxidoreductase N-terminal" evidence="4">
    <location>
        <begin position="41"/>
        <end position="358"/>
    </location>
</feature>
<dbReference type="SUPFAM" id="SSF54373">
    <property type="entry name" value="FAD-linked reductases, C-terminal domain"/>
    <property type="match status" value="1"/>
</dbReference>
<accession>A0ABR4P3S9</accession>
<evidence type="ECO:0000313" key="7">
    <source>
        <dbReference type="Proteomes" id="UP001629113"/>
    </source>
</evidence>
<dbReference type="PANTHER" id="PTHR11552:SF138">
    <property type="entry name" value="DEHYDROGENASE PKFF-RELATED"/>
    <property type="match status" value="1"/>
</dbReference>
<feature type="domain" description="Glucose-methanol-choline oxidoreductase C-terminal" evidence="5">
    <location>
        <begin position="470"/>
        <end position="606"/>
    </location>
</feature>
<dbReference type="Pfam" id="PF00732">
    <property type="entry name" value="GMC_oxred_N"/>
    <property type="match status" value="1"/>
</dbReference>
<comment type="similarity">
    <text evidence="1">Belongs to the GMC oxidoreductase family.</text>
</comment>
<protein>
    <submittedName>
        <fullName evidence="6">GMC oxidoreductase</fullName>
    </submittedName>
</protein>
<organism evidence="6 7">
    <name type="scientific">Phlyctema vagabunda</name>
    <dbReference type="NCBI Taxonomy" id="108571"/>
    <lineage>
        <taxon>Eukaryota</taxon>
        <taxon>Fungi</taxon>
        <taxon>Dikarya</taxon>
        <taxon>Ascomycota</taxon>
        <taxon>Pezizomycotina</taxon>
        <taxon>Leotiomycetes</taxon>
        <taxon>Helotiales</taxon>
        <taxon>Dermateaceae</taxon>
        <taxon>Phlyctema</taxon>
    </lineage>
</organism>
<feature type="chain" id="PRO_5047444265" evidence="3">
    <location>
        <begin position="23"/>
        <end position="617"/>
    </location>
</feature>
<dbReference type="InterPro" id="IPR007867">
    <property type="entry name" value="GMC_OxRtase_C"/>
</dbReference>
<evidence type="ECO:0000256" key="3">
    <source>
        <dbReference type="SAM" id="SignalP"/>
    </source>
</evidence>
<dbReference type="SUPFAM" id="SSF51905">
    <property type="entry name" value="FAD/NAD(P)-binding domain"/>
    <property type="match status" value="1"/>
</dbReference>
<keyword evidence="7" id="KW-1185">Reference proteome</keyword>
<dbReference type="PANTHER" id="PTHR11552">
    <property type="entry name" value="GLUCOSE-METHANOL-CHOLINE GMC OXIDOREDUCTASE"/>
    <property type="match status" value="1"/>
</dbReference>
<reference evidence="6 7" key="1">
    <citation type="submission" date="2024-06" db="EMBL/GenBank/DDBJ databases">
        <title>Complete genome of Phlyctema vagabunda strain 19-DSS-EL-015.</title>
        <authorList>
            <person name="Fiorenzani C."/>
        </authorList>
    </citation>
    <scope>NUCLEOTIDE SEQUENCE [LARGE SCALE GENOMIC DNA]</scope>
    <source>
        <strain evidence="6 7">19-DSS-EL-015</strain>
    </source>
</reference>
<dbReference type="InterPro" id="IPR012132">
    <property type="entry name" value="GMC_OxRdtase"/>
</dbReference>
<dbReference type="InterPro" id="IPR000172">
    <property type="entry name" value="GMC_OxRdtase_N"/>
</dbReference>